<feature type="transmembrane region" description="Helical" evidence="6">
    <location>
        <begin position="85"/>
        <end position="104"/>
    </location>
</feature>
<gene>
    <name evidence="7" type="ORF">Y5S_03178</name>
</gene>
<evidence type="ECO:0000256" key="6">
    <source>
        <dbReference type="RuleBase" id="RU363041"/>
    </source>
</evidence>
<comment type="subcellular location">
    <subcellularLocation>
        <location evidence="6">Cell membrane</location>
        <topology evidence="6">Multi-pass membrane protein</topology>
    </subcellularLocation>
    <subcellularLocation>
        <location evidence="1">Membrane</location>
        <topology evidence="1">Multi-pass membrane protein</topology>
    </subcellularLocation>
</comment>
<feature type="transmembrane region" description="Helical" evidence="6">
    <location>
        <begin position="51"/>
        <end position="73"/>
    </location>
</feature>
<feature type="transmembrane region" description="Helical" evidence="6">
    <location>
        <begin position="6"/>
        <end position="39"/>
    </location>
</feature>
<feature type="transmembrane region" description="Helical" evidence="6">
    <location>
        <begin position="218"/>
        <end position="240"/>
    </location>
</feature>
<keyword evidence="3 6" id="KW-0812">Transmembrane</keyword>
<dbReference type="PANTHER" id="PTHR43483:SF3">
    <property type="entry name" value="MEMBRANE TRANSPORTER PROTEIN HI_0806-RELATED"/>
    <property type="match status" value="1"/>
</dbReference>
<organism evidence="7 8">
    <name type="scientific">Alcanivorax nanhaiticus</name>
    <dbReference type="NCBI Taxonomy" id="1177154"/>
    <lineage>
        <taxon>Bacteria</taxon>
        <taxon>Pseudomonadati</taxon>
        <taxon>Pseudomonadota</taxon>
        <taxon>Gammaproteobacteria</taxon>
        <taxon>Oceanospirillales</taxon>
        <taxon>Alcanivoracaceae</taxon>
        <taxon>Alcanivorax</taxon>
    </lineage>
</organism>
<dbReference type="PATRIC" id="fig|1177154.3.peg.3220"/>
<evidence type="ECO:0000256" key="3">
    <source>
        <dbReference type="ARBA" id="ARBA00022692"/>
    </source>
</evidence>
<accession>A0A095SG72</accession>
<dbReference type="eggNOG" id="COG0730">
    <property type="taxonomic scope" value="Bacteria"/>
</dbReference>
<feature type="transmembrane region" description="Helical" evidence="6">
    <location>
        <begin position="252"/>
        <end position="270"/>
    </location>
</feature>
<evidence type="ECO:0000256" key="4">
    <source>
        <dbReference type="ARBA" id="ARBA00022989"/>
    </source>
</evidence>
<dbReference type="Pfam" id="PF01925">
    <property type="entry name" value="TauE"/>
    <property type="match status" value="1"/>
</dbReference>
<evidence type="ECO:0000313" key="8">
    <source>
        <dbReference type="Proteomes" id="UP000029444"/>
    </source>
</evidence>
<dbReference type="InterPro" id="IPR002781">
    <property type="entry name" value="TM_pro_TauE-like"/>
</dbReference>
<dbReference type="EMBL" id="ARXV01000016">
    <property type="protein sequence ID" value="KGD63542.1"/>
    <property type="molecule type" value="Genomic_DNA"/>
</dbReference>
<keyword evidence="8" id="KW-1185">Reference proteome</keyword>
<name>A0A095SG72_9GAMM</name>
<dbReference type="AlphaFoldDB" id="A0A095SG72"/>
<keyword evidence="4 6" id="KW-1133">Transmembrane helix</keyword>
<comment type="similarity">
    <text evidence="2 6">Belongs to the 4-toluene sulfonate uptake permease (TSUP) (TC 2.A.102) family.</text>
</comment>
<sequence>MGEPVLELFLICLGVGVGAGLLAGALGLGGGVVIVPALIFLFHGLGFPPDLVAKMAVATSLSTIIITSISAVRTHHRAGYVRWPVAFRLGVGIVVGAFAGAFIADAMKGELLTRLFGLFAMLIALQMLLMGNRQVDDSLPERVPGALGLGIAGTLIGTGSAIFGIGGGSLTVPFLSWCRLKMQQAVAISSACGLPIAIAGTVGFAVAGWNEQHLPDGALGYVFLPATAGIVLTSFPFARLAARVSHRLPSATLKRVFAAVLFVLGLKLLFG</sequence>
<reference evidence="7 8" key="1">
    <citation type="submission" date="2012-09" db="EMBL/GenBank/DDBJ databases">
        <title>Genome Sequence of alkane-degrading Bacterium Alcanivorax sp. 19-m-6.</title>
        <authorList>
            <person name="Lai Q."/>
            <person name="Shao Z."/>
        </authorList>
    </citation>
    <scope>NUCLEOTIDE SEQUENCE [LARGE SCALE GENOMIC DNA]</scope>
    <source>
        <strain evidence="7 8">19-m-6</strain>
    </source>
</reference>
<keyword evidence="5 6" id="KW-0472">Membrane</keyword>
<dbReference type="STRING" id="1177154.Y5S_03178"/>
<comment type="caution">
    <text evidence="7">The sequence shown here is derived from an EMBL/GenBank/DDBJ whole genome shotgun (WGS) entry which is preliminary data.</text>
</comment>
<proteinExistence type="inferred from homology"/>
<protein>
    <recommendedName>
        <fullName evidence="6">Probable membrane transporter protein</fullName>
    </recommendedName>
</protein>
<evidence type="ECO:0000256" key="1">
    <source>
        <dbReference type="ARBA" id="ARBA00004141"/>
    </source>
</evidence>
<feature type="transmembrane region" description="Helical" evidence="6">
    <location>
        <begin position="149"/>
        <end position="174"/>
    </location>
</feature>
<dbReference type="Proteomes" id="UP000029444">
    <property type="component" value="Unassembled WGS sequence"/>
</dbReference>
<feature type="transmembrane region" description="Helical" evidence="6">
    <location>
        <begin position="186"/>
        <end position="206"/>
    </location>
</feature>
<evidence type="ECO:0000256" key="2">
    <source>
        <dbReference type="ARBA" id="ARBA00009142"/>
    </source>
</evidence>
<keyword evidence="6" id="KW-1003">Cell membrane</keyword>
<dbReference type="GO" id="GO:0005886">
    <property type="term" value="C:plasma membrane"/>
    <property type="evidence" value="ECO:0007669"/>
    <property type="project" value="UniProtKB-SubCell"/>
</dbReference>
<dbReference type="PANTHER" id="PTHR43483">
    <property type="entry name" value="MEMBRANE TRANSPORTER PROTEIN HI_0806-RELATED"/>
    <property type="match status" value="1"/>
</dbReference>
<evidence type="ECO:0000256" key="5">
    <source>
        <dbReference type="ARBA" id="ARBA00023136"/>
    </source>
</evidence>
<evidence type="ECO:0000313" key="7">
    <source>
        <dbReference type="EMBL" id="KGD63542.1"/>
    </source>
</evidence>
<feature type="transmembrane region" description="Helical" evidence="6">
    <location>
        <begin position="111"/>
        <end position="129"/>
    </location>
</feature>